<sequence>MSELNEKQLAALARERAKIFTPGWFADLIGARLGFGDTFWLGLFGVMLFVVPAVVLIGGLLYAQAPGALMPFFRITAGLYGLWTLGLLQALLRIGARGGYPMAGLVLTAGIALSGFYTAVTL</sequence>
<organism evidence="2 3">
    <name type="scientific">Rhodobacter capsulatus</name>
    <name type="common">Rhodopseudomonas capsulata</name>
    <dbReference type="NCBI Taxonomy" id="1061"/>
    <lineage>
        <taxon>Bacteria</taxon>
        <taxon>Pseudomonadati</taxon>
        <taxon>Pseudomonadota</taxon>
        <taxon>Alphaproteobacteria</taxon>
        <taxon>Rhodobacterales</taxon>
        <taxon>Rhodobacter group</taxon>
        <taxon>Rhodobacter</taxon>
    </lineage>
</organism>
<dbReference type="RefSeq" id="WP_074555020.1">
    <property type="nucleotide sequence ID" value="NZ_CP119563.1"/>
</dbReference>
<evidence type="ECO:0000313" key="2">
    <source>
        <dbReference type="EMBL" id="SDF69058.1"/>
    </source>
</evidence>
<feature type="transmembrane region" description="Helical" evidence="1">
    <location>
        <begin position="75"/>
        <end position="94"/>
    </location>
</feature>
<feature type="transmembrane region" description="Helical" evidence="1">
    <location>
        <begin position="100"/>
        <end position="120"/>
    </location>
</feature>
<name>A0A1G7N4T1_RHOCA</name>
<keyword evidence="1" id="KW-1133">Transmembrane helix</keyword>
<dbReference type="Proteomes" id="UP000183812">
    <property type="component" value="Unassembled WGS sequence"/>
</dbReference>
<keyword evidence="1" id="KW-0472">Membrane</keyword>
<accession>A0A1G7N4T1</accession>
<dbReference type="EMBL" id="FNAY01000015">
    <property type="protein sequence ID" value="SDF69058.1"/>
    <property type="molecule type" value="Genomic_DNA"/>
</dbReference>
<protein>
    <submittedName>
        <fullName evidence="2">Uncharacterized protein</fullName>
    </submittedName>
</protein>
<evidence type="ECO:0000313" key="3">
    <source>
        <dbReference type="Proteomes" id="UP000183812"/>
    </source>
</evidence>
<proteinExistence type="predicted"/>
<gene>
    <name evidence="2" type="ORF">SAMN04244550_02660</name>
</gene>
<reference evidence="2 3" key="1">
    <citation type="submission" date="2016-10" db="EMBL/GenBank/DDBJ databases">
        <authorList>
            <person name="de Groot N.N."/>
        </authorList>
    </citation>
    <scope>NUCLEOTIDE SEQUENCE [LARGE SCALE GENOMIC DNA]</scope>
    <source>
        <strain evidence="3">DSM 938 / 37b4</strain>
    </source>
</reference>
<keyword evidence="1" id="KW-0812">Transmembrane</keyword>
<dbReference type="AlphaFoldDB" id="A0A1G7N4T1"/>
<evidence type="ECO:0000256" key="1">
    <source>
        <dbReference type="SAM" id="Phobius"/>
    </source>
</evidence>
<feature type="transmembrane region" description="Helical" evidence="1">
    <location>
        <begin position="39"/>
        <end position="63"/>
    </location>
</feature>
<dbReference type="OrthoDB" id="7689850at2"/>